<evidence type="ECO:0000256" key="4">
    <source>
        <dbReference type="SAM" id="MobiDB-lite"/>
    </source>
</evidence>
<dbReference type="Pfam" id="PF08531">
    <property type="entry name" value="Bac_rhamnosid_N"/>
    <property type="match status" value="1"/>
</dbReference>
<feature type="domain" description="Alpha-L-rhamnosidase concanavalin-like" evidence="6">
    <location>
        <begin position="550"/>
        <end position="650"/>
    </location>
</feature>
<dbReference type="Pfam" id="PF05592">
    <property type="entry name" value="Bac_rhamnosid"/>
    <property type="match status" value="1"/>
</dbReference>
<dbReference type="Pfam" id="PF25788">
    <property type="entry name" value="Ig_Rha78A_N"/>
    <property type="match status" value="1"/>
</dbReference>
<dbReference type="InterPro" id="IPR036116">
    <property type="entry name" value="FN3_sf"/>
</dbReference>
<evidence type="ECO:0000256" key="5">
    <source>
        <dbReference type="SAM" id="SignalP"/>
    </source>
</evidence>
<dbReference type="PROSITE" id="PS51318">
    <property type="entry name" value="TAT"/>
    <property type="match status" value="1"/>
</dbReference>
<dbReference type="GO" id="GO:0030596">
    <property type="term" value="F:alpha-L-rhamnosidase activity"/>
    <property type="evidence" value="ECO:0007669"/>
    <property type="project" value="UniProtKB-EC"/>
</dbReference>
<reference evidence="11" key="1">
    <citation type="submission" date="2016-06" db="EMBL/GenBank/DDBJ databases">
        <title>Complete genome sequence of Actinoalloteichus fjordicus DSM 46855 (=ADI127-17), type strain of the new species Actinoalloteichus fjordicus.</title>
        <authorList>
            <person name="Ruckert C."/>
            <person name="Nouioui I."/>
            <person name="Willmese J."/>
            <person name="van Wezel G."/>
            <person name="Klenk H.-P."/>
            <person name="Kalinowski J."/>
            <person name="Zotchev S.B."/>
        </authorList>
    </citation>
    <scope>NUCLEOTIDE SEQUENCE [LARGE SCALE GENOMIC DNA]</scope>
    <source>
        <strain evidence="11">ADI127-7</strain>
    </source>
</reference>
<evidence type="ECO:0000259" key="9">
    <source>
        <dbReference type="Pfam" id="PF17390"/>
    </source>
</evidence>
<evidence type="ECO:0000313" key="11">
    <source>
        <dbReference type="Proteomes" id="UP000185511"/>
    </source>
</evidence>
<dbReference type="Pfam" id="PF17390">
    <property type="entry name" value="Bac_rhamnosid_C"/>
    <property type="match status" value="1"/>
</dbReference>
<evidence type="ECO:0000259" key="7">
    <source>
        <dbReference type="Pfam" id="PF08531"/>
    </source>
</evidence>
<keyword evidence="5" id="KW-0732">Signal</keyword>
<evidence type="ECO:0000256" key="3">
    <source>
        <dbReference type="ARBA" id="ARBA00022801"/>
    </source>
</evidence>
<dbReference type="InterPro" id="IPR008902">
    <property type="entry name" value="Rhamnosid_concanavalin"/>
</dbReference>
<dbReference type="EMBL" id="CP016076">
    <property type="protein sequence ID" value="APU16102.1"/>
    <property type="molecule type" value="Genomic_DNA"/>
</dbReference>
<evidence type="ECO:0000256" key="2">
    <source>
        <dbReference type="ARBA" id="ARBA00012652"/>
    </source>
</evidence>
<gene>
    <name evidence="10" type="ORF">UA74_20385</name>
</gene>
<dbReference type="InterPro" id="IPR013783">
    <property type="entry name" value="Ig-like_fold"/>
</dbReference>
<proteinExistence type="predicted"/>
<dbReference type="PANTHER" id="PTHR33307">
    <property type="entry name" value="ALPHA-RHAMNOSIDASE (EUROFUNG)"/>
    <property type="match status" value="1"/>
</dbReference>
<dbReference type="SUPFAM" id="SSF49785">
    <property type="entry name" value="Galactose-binding domain-like"/>
    <property type="match status" value="1"/>
</dbReference>
<evidence type="ECO:0000259" key="8">
    <source>
        <dbReference type="Pfam" id="PF17389"/>
    </source>
</evidence>
<dbReference type="InterPro" id="IPR006311">
    <property type="entry name" value="TAT_signal"/>
</dbReference>
<comment type="catalytic activity">
    <reaction evidence="1">
        <text>Hydrolysis of terminal non-reducing alpha-L-rhamnose residues in alpha-L-rhamnosides.</text>
        <dbReference type="EC" id="3.2.1.40"/>
    </reaction>
</comment>
<evidence type="ECO:0000256" key="1">
    <source>
        <dbReference type="ARBA" id="ARBA00001445"/>
    </source>
</evidence>
<feature type="compositionally biased region" description="Basic and acidic residues" evidence="4">
    <location>
        <begin position="35"/>
        <end position="45"/>
    </location>
</feature>
<feature type="domain" description="Bacterial alpha-L-rhamnosidase N-terminal" evidence="7">
    <location>
        <begin position="369"/>
        <end position="537"/>
    </location>
</feature>
<sequence length="1094" mass="119289">MGKGMNRRGFLHTSALGTGAGVAALSLSSVPAEAQDGHHDDERRSAGGRPGSLRVERTTVEYAETLLGTDVTTPRLSWVSAADGHGARQSAYQVQVTTDPANWASADAWDSGRVESDRSVGVDYAGEPLRPRTRYHWRVRVWDGRGRRSDWSAERWWETAMLGEDWQAQWVGAATPEAPLELDGASWIWSADASQETAPPGSRWFHGELRLPADAEVTRARIVATADDDFTLYLSGDQVLHAPEEVDTWRRAQLADCTAEVRAAGGRVVLAVVAHNRPGPSVNPAGLLLRLLVELADGQTAELTSGPGWRVTDTEPEGFPDPDVDDGTWTDAAVLAAYGAGPWGNGVDVSGPEQPAPLLRREFALPSPVTRARLYLSGLAYYEAEINGRRVGTQVLDPGFTDYAETVLYAVHDVTDLLRAGDNAIGVTLGRGFFGMTTGNAWNWNDPPWHGEPRLLVRIDVDHADGTQTTVVSDADWRITDGPTVSNSQFAGETYDARLAQRDWSSPGFDDGDWQAPAVVAAPAGTLSAQQHEPIEVLATIRPTAITEPSPGVHVVDMGRTMAGWTRLSVRAPEGTRIGLEHGEQLDDAGRVIGSNGLVPGRHQFDEYVCAGAGTEVWEPRFSYKGFRYVEVTGLPEAPHPEQVLGRLVHSAVPETSRFACSEGFYEQLDRAMRRTLLNNFHGLPTDTPMFEKNGWTGDVQVAAPTMLFAFDLSRFLGKWIDDIADSQDAAGQVPVIVPSSGWGFTDLAPTPEWTTVYPFLLREMYRVYADDRLAAQHWAPLVRYLDWEIGRLVDDLAITALGDWLPPGYQAGIPPEDTRLTATAYLCRALLNTAELGELLGHHETAARYRATAERCRTALNATFLGPEGHYRSDRDPEYRQASNAVPLAFGLVPPESEASVVASLAADIRDRGDHLNTGCLGTSVLLPVLSAHGHADLAHALATQRSYPSWGYWFDNGADTMWEMWEADSRSRDHYFQGTVAQWLYENVAGLRPGDAGYRDFVVRPDARVGVDWARVSLDTVRGTAAVAWERAGSGLRLSVGVPVGSVAEVHVPAESADDVVSTPEAEFLRMEAGHAVLRVDHGDWEFTSRVG</sequence>
<accession>A0AAC9PTJ3</accession>
<dbReference type="Gene3D" id="2.60.420.10">
    <property type="entry name" value="Maltose phosphorylase, domain 3"/>
    <property type="match status" value="1"/>
</dbReference>
<keyword evidence="10" id="KW-0326">Glycosidase</keyword>
<dbReference type="Proteomes" id="UP000185511">
    <property type="component" value="Chromosome"/>
</dbReference>
<dbReference type="Pfam" id="PF17389">
    <property type="entry name" value="Bac_rhamnosid6H"/>
    <property type="match status" value="1"/>
</dbReference>
<dbReference type="PANTHER" id="PTHR33307:SF6">
    <property type="entry name" value="ALPHA-RHAMNOSIDASE (EUROFUNG)-RELATED"/>
    <property type="match status" value="1"/>
</dbReference>
<feature type="chain" id="PRO_5042083525" description="alpha-L-rhamnosidase" evidence="5">
    <location>
        <begin position="35"/>
        <end position="1094"/>
    </location>
</feature>
<dbReference type="InterPro" id="IPR035396">
    <property type="entry name" value="Bac_rhamnosid6H"/>
</dbReference>
<keyword evidence="3 10" id="KW-0378">Hydrolase</keyword>
<dbReference type="InterPro" id="IPR016007">
    <property type="entry name" value="Alpha_rhamnosid"/>
</dbReference>
<dbReference type="InterPro" id="IPR013737">
    <property type="entry name" value="Bac_rhamnosid_N"/>
</dbReference>
<dbReference type="SUPFAM" id="SSF48208">
    <property type="entry name" value="Six-hairpin glycosidases"/>
    <property type="match status" value="1"/>
</dbReference>
<dbReference type="EC" id="3.2.1.40" evidence="2"/>
<dbReference type="Gene3D" id="2.60.120.260">
    <property type="entry name" value="Galactose-binding domain-like"/>
    <property type="match status" value="3"/>
</dbReference>
<dbReference type="InterPro" id="IPR035398">
    <property type="entry name" value="Bac_rhamnosid_C"/>
</dbReference>
<feature type="signal peptide" evidence="5">
    <location>
        <begin position="1"/>
        <end position="34"/>
    </location>
</feature>
<protein>
    <recommendedName>
        <fullName evidence="2">alpha-L-rhamnosidase</fullName>
        <ecNumber evidence="2">3.2.1.40</ecNumber>
    </recommendedName>
</protein>
<dbReference type="RefSeq" id="WP_075765226.1">
    <property type="nucleotide sequence ID" value="NZ_CP016076.1"/>
</dbReference>
<name>A0AAC9PTJ3_9PSEU</name>
<keyword evidence="11" id="KW-1185">Reference proteome</keyword>
<dbReference type="InterPro" id="IPR012341">
    <property type="entry name" value="6hp_glycosidase-like_sf"/>
</dbReference>
<dbReference type="GO" id="GO:0005975">
    <property type="term" value="P:carbohydrate metabolic process"/>
    <property type="evidence" value="ECO:0007669"/>
    <property type="project" value="InterPro"/>
</dbReference>
<dbReference type="InterPro" id="IPR008979">
    <property type="entry name" value="Galactose-bd-like_sf"/>
</dbReference>
<organism evidence="10 11">
    <name type="scientific">Actinoalloteichus fjordicus</name>
    <dbReference type="NCBI Taxonomy" id="1612552"/>
    <lineage>
        <taxon>Bacteria</taxon>
        <taxon>Bacillati</taxon>
        <taxon>Actinomycetota</taxon>
        <taxon>Actinomycetes</taxon>
        <taxon>Pseudonocardiales</taxon>
        <taxon>Pseudonocardiaceae</taxon>
        <taxon>Actinoalloteichus</taxon>
    </lineage>
</organism>
<evidence type="ECO:0000259" key="6">
    <source>
        <dbReference type="Pfam" id="PF05592"/>
    </source>
</evidence>
<dbReference type="Gene3D" id="1.50.10.10">
    <property type="match status" value="1"/>
</dbReference>
<dbReference type="PIRSF" id="PIRSF010631">
    <property type="entry name" value="A-rhamnsds"/>
    <property type="match status" value="1"/>
</dbReference>
<dbReference type="Gene3D" id="2.60.40.10">
    <property type="entry name" value="Immunoglobulins"/>
    <property type="match status" value="1"/>
</dbReference>
<feature type="region of interest" description="Disordered" evidence="4">
    <location>
        <begin position="31"/>
        <end position="57"/>
    </location>
</feature>
<feature type="domain" description="Alpha-L-rhamnosidase six-hairpin glycosidase" evidence="8">
    <location>
        <begin position="655"/>
        <end position="990"/>
    </location>
</feature>
<feature type="domain" description="Alpha-L-rhamnosidase C-terminal" evidence="9">
    <location>
        <begin position="992"/>
        <end position="1065"/>
    </location>
</feature>
<dbReference type="AlphaFoldDB" id="A0AAC9PTJ3"/>
<dbReference type="InterPro" id="IPR008928">
    <property type="entry name" value="6-hairpin_glycosidase_sf"/>
</dbReference>
<dbReference type="SUPFAM" id="SSF49265">
    <property type="entry name" value="Fibronectin type III"/>
    <property type="match status" value="1"/>
</dbReference>
<dbReference type="KEGG" id="acad:UA74_20385"/>
<evidence type="ECO:0000313" key="10">
    <source>
        <dbReference type="EMBL" id="APU16102.1"/>
    </source>
</evidence>